<protein>
    <recommendedName>
        <fullName evidence="4">GLPGLI family protein</fullName>
    </recommendedName>
</protein>
<evidence type="ECO:0008006" key="4">
    <source>
        <dbReference type="Google" id="ProtNLM"/>
    </source>
</evidence>
<evidence type="ECO:0000313" key="3">
    <source>
        <dbReference type="Proteomes" id="UP000219281"/>
    </source>
</evidence>
<dbReference type="AlphaFoldDB" id="A0A286ADR9"/>
<dbReference type="Proteomes" id="UP000219281">
    <property type="component" value="Unassembled WGS sequence"/>
</dbReference>
<dbReference type="RefSeq" id="WP_097133530.1">
    <property type="nucleotide sequence ID" value="NZ_OCMT01000004.1"/>
</dbReference>
<gene>
    <name evidence="2" type="ORF">SAMN06297358_3759</name>
</gene>
<organism evidence="2 3">
    <name type="scientific">Pedobacter xixiisoli</name>
    <dbReference type="NCBI Taxonomy" id="1476464"/>
    <lineage>
        <taxon>Bacteria</taxon>
        <taxon>Pseudomonadati</taxon>
        <taxon>Bacteroidota</taxon>
        <taxon>Sphingobacteriia</taxon>
        <taxon>Sphingobacteriales</taxon>
        <taxon>Sphingobacteriaceae</taxon>
        <taxon>Pedobacter</taxon>
    </lineage>
</organism>
<dbReference type="EMBL" id="OCMT01000004">
    <property type="protein sequence ID" value="SOD20050.1"/>
    <property type="molecule type" value="Genomic_DNA"/>
</dbReference>
<evidence type="ECO:0000313" key="2">
    <source>
        <dbReference type="EMBL" id="SOD20050.1"/>
    </source>
</evidence>
<proteinExistence type="predicted"/>
<feature type="signal peptide" evidence="1">
    <location>
        <begin position="1"/>
        <end position="20"/>
    </location>
</feature>
<evidence type="ECO:0000256" key="1">
    <source>
        <dbReference type="SAM" id="SignalP"/>
    </source>
</evidence>
<sequence>MKKQLFICIKLLLASLSLNAQFLAATEVVSGVPLTSKSSGQTDNTPYLHNETFNGSVKFANQKSSENLALLYDLNADVPLAVDKQGRFLKFNELPIEFSYSIPGKGTYTYKRDFPAIDKFAERDFYEVLIVGKIQLLKKTRKSFTESIPYGSATLVKKAVYADFYYLFDGKTMTRIKKDTKSLAEKLKEPNLSHYYKENKNKFATEEDLMIAIVEEHNKMN</sequence>
<feature type="chain" id="PRO_5013103552" description="GLPGLI family protein" evidence="1">
    <location>
        <begin position="21"/>
        <end position="221"/>
    </location>
</feature>
<keyword evidence="1" id="KW-0732">Signal</keyword>
<name>A0A286ADR9_9SPHI</name>
<keyword evidence="3" id="KW-1185">Reference proteome</keyword>
<reference evidence="3" key="1">
    <citation type="submission" date="2017-09" db="EMBL/GenBank/DDBJ databases">
        <authorList>
            <person name="Varghese N."/>
            <person name="Submissions S."/>
        </authorList>
    </citation>
    <scope>NUCLEOTIDE SEQUENCE [LARGE SCALE GENOMIC DNA]</scope>
    <source>
        <strain evidence="3">CGMCC 1.12803</strain>
    </source>
</reference>
<accession>A0A286ADR9</accession>